<dbReference type="AlphaFoldDB" id="A0A450ZVD3"/>
<gene>
    <name evidence="1" type="ORF">BECKTC1821F_GA0114240_102014</name>
</gene>
<name>A0A450ZVD3_9GAMM</name>
<reference evidence="1" key="1">
    <citation type="submission" date="2019-02" db="EMBL/GenBank/DDBJ databases">
        <authorList>
            <person name="Gruber-Vodicka R. H."/>
            <person name="Seah K. B. B."/>
        </authorList>
    </citation>
    <scope>NUCLEOTIDE SEQUENCE</scope>
    <source>
        <strain evidence="1">BECK_BZ126</strain>
    </source>
</reference>
<evidence type="ECO:0000313" key="1">
    <source>
        <dbReference type="EMBL" id="VFK57750.1"/>
    </source>
</evidence>
<proteinExistence type="predicted"/>
<dbReference type="EMBL" id="CAADFW010000020">
    <property type="protein sequence ID" value="VFK57750.1"/>
    <property type="molecule type" value="Genomic_DNA"/>
</dbReference>
<accession>A0A450ZVD3</accession>
<organism evidence="1">
    <name type="scientific">Candidatus Kentrum sp. TC</name>
    <dbReference type="NCBI Taxonomy" id="2126339"/>
    <lineage>
        <taxon>Bacteria</taxon>
        <taxon>Pseudomonadati</taxon>
        <taxon>Pseudomonadota</taxon>
        <taxon>Gammaproteobacteria</taxon>
        <taxon>Candidatus Kentrum</taxon>
    </lineage>
</organism>
<protein>
    <submittedName>
        <fullName evidence="1">Uncharacterized protein</fullName>
    </submittedName>
</protein>
<sequence>MRMPRTRDAMEMYGDMENFPYREIMRGIANFEGRTRRRRRKAETKRRKQSIRRIVVQPKPAITRR</sequence>